<name>A0A1Q9LNS4_9PSEU</name>
<accession>A0A1Q9LNS4</accession>
<keyword evidence="2" id="KW-1185">Reference proteome</keyword>
<dbReference type="EMBL" id="MKQR01000009">
    <property type="protein sequence ID" value="OLR93653.1"/>
    <property type="molecule type" value="Genomic_DNA"/>
</dbReference>
<dbReference type="AlphaFoldDB" id="A0A1Q9LNS4"/>
<evidence type="ECO:0000313" key="1">
    <source>
        <dbReference type="EMBL" id="OLR93653.1"/>
    </source>
</evidence>
<dbReference type="Proteomes" id="UP000186040">
    <property type="component" value="Unassembled WGS sequence"/>
</dbReference>
<comment type="caution">
    <text evidence="1">The sequence shown here is derived from an EMBL/GenBank/DDBJ whole genome shotgun (WGS) entry which is preliminary data.</text>
</comment>
<gene>
    <name evidence="1" type="ORF">BJP25_15395</name>
</gene>
<dbReference type="STRING" id="1193682.BJP25_15395"/>
<evidence type="ECO:0000313" key="2">
    <source>
        <dbReference type="Proteomes" id="UP000186040"/>
    </source>
</evidence>
<dbReference type="Pfam" id="PF18844">
    <property type="entry name" value="baeRF_family2"/>
    <property type="match status" value="1"/>
</dbReference>
<reference evidence="1 2" key="1">
    <citation type="submission" date="2016-10" db="EMBL/GenBank/DDBJ databases">
        <title>The Draft Genome Sequence of Actinokineospora bangkokensis 44EHWT reveals the biosynthetic pathway of antifungal compounds Thailandins with unusual extender unit butylmalonyl-CoA.</title>
        <authorList>
            <person name="Greule A."/>
            <person name="Intra B."/>
            <person name="Flemming S."/>
            <person name="Rommel M.G."/>
            <person name="Panbangred W."/>
            <person name="Bechthold A."/>
        </authorList>
    </citation>
    <scope>NUCLEOTIDE SEQUENCE [LARGE SCALE GENOMIC DNA]</scope>
    <source>
        <strain evidence="1 2">44EHW</strain>
    </source>
</reference>
<organism evidence="1 2">
    <name type="scientific">Actinokineospora bangkokensis</name>
    <dbReference type="NCBI Taxonomy" id="1193682"/>
    <lineage>
        <taxon>Bacteria</taxon>
        <taxon>Bacillati</taxon>
        <taxon>Actinomycetota</taxon>
        <taxon>Actinomycetes</taxon>
        <taxon>Pseudonocardiales</taxon>
        <taxon>Pseudonocardiaceae</taxon>
        <taxon>Actinokineospora</taxon>
    </lineage>
</organism>
<dbReference type="RefSeq" id="WP_075974550.1">
    <property type="nucleotide sequence ID" value="NZ_MKQR01000009.1"/>
</dbReference>
<proteinExistence type="predicted"/>
<evidence type="ECO:0008006" key="3">
    <source>
        <dbReference type="Google" id="ProtNLM"/>
    </source>
</evidence>
<dbReference type="InterPro" id="IPR040701">
    <property type="entry name" value="Bact_RF_family2"/>
</dbReference>
<sequence length="365" mass="38638">MDQDQVRPVLDARGPFASVFWEDSFNTEDAARQLDLKSREIAAGLGEQGADEATIDAVVTAVLDGDHPVGAGGRGVVAAQGRVLLDQRLAAPPARQVARVSELPYLLPFISHGGAGVSYVVVAVDHRGADLVEHDEHGREVGSETVAGEQHQVHHVRGGGFAHASMRGNVDEARDQNLVEVAERVAERVGRSRPGRVFLVGEQQSRRALHAKLPPAVRAITEELSAGGRAAGAGRDEVEREIREALARYRLAGYEELAERFRMGVGRADGLAVTGLDEVARALSEANVDTALIGDPGDAEVWVGASPGEIAVDEGALRAFGVGSRRKLRADEALPWMALVSGASVAVLDERVDLDGGVGALLRHS</sequence>
<protein>
    <recommendedName>
        <fullName evidence="3">Peptide chain release factor 1</fullName>
    </recommendedName>
</protein>